<dbReference type="EC" id="2.1.1.297" evidence="1"/>
<proteinExistence type="inferred from homology"/>
<protein>
    <recommendedName>
        <fullName evidence="1">peptide chain release factor N(5)-glutamine methyltransferase</fullName>
        <ecNumber evidence="1">2.1.1.297</ecNumber>
    </recommendedName>
</protein>
<dbReference type="STRING" id="1308866.J416_14432"/>
<dbReference type="Pfam" id="PF05175">
    <property type="entry name" value="MTS"/>
    <property type="match status" value="1"/>
</dbReference>
<dbReference type="GO" id="GO:0102559">
    <property type="term" value="F:peptide chain release factor N(5)-glutamine methyltransferase activity"/>
    <property type="evidence" value="ECO:0007669"/>
    <property type="project" value="UniProtKB-EC"/>
</dbReference>
<dbReference type="InterPro" id="IPR040758">
    <property type="entry name" value="PrmC_N"/>
</dbReference>
<evidence type="ECO:0000256" key="3">
    <source>
        <dbReference type="ARBA" id="ARBA00022679"/>
    </source>
</evidence>
<evidence type="ECO:0000313" key="9">
    <source>
        <dbReference type="Proteomes" id="UP000012283"/>
    </source>
</evidence>
<keyword evidence="3" id="KW-0808">Transferase</keyword>
<dbReference type="EMBL" id="APML01000077">
    <property type="protein sequence ID" value="ENH95743.1"/>
    <property type="molecule type" value="Genomic_DNA"/>
</dbReference>
<comment type="catalytic activity">
    <reaction evidence="5">
        <text>L-glutaminyl-[peptide chain release factor] + S-adenosyl-L-methionine = N(5)-methyl-L-glutaminyl-[peptide chain release factor] + S-adenosyl-L-homocysteine + H(+)</text>
        <dbReference type="Rhea" id="RHEA:42896"/>
        <dbReference type="Rhea" id="RHEA-COMP:10271"/>
        <dbReference type="Rhea" id="RHEA-COMP:10272"/>
        <dbReference type="ChEBI" id="CHEBI:15378"/>
        <dbReference type="ChEBI" id="CHEBI:30011"/>
        <dbReference type="ChEBI" id="CHEBI:57856"/>
        <dbReference type="ChEBI" id="CHEBI:59789"/>
        <dbReference type="ChEBI" id="CHEBI:61891"/>
        <dbReference type="EC" id="2.1.1.297"/>
    </reaction>
</comment>
<dbReference type="eggNOG" id="COG2890">
    <property type="taxonomic scope" value="Bacteria"/>
</dbReference>
<evidence type="ECO:0000259" key="6">
    <source>
        <dbReference type="Pfam" id="PF05175"/>
    </source>
</evidence>
<dbReference type="NCBIfam" id="TIGR03534">
    <property type="entry name" value="RF_mod_PrmC"/>
    <property type="match status" value="1"/>
</dbReference>
<dbReference type="PANTHER" id="PTHR18895:SF74">
    <property type="entry name" value="MTRF1L RELEASE FACTOR GLUTAMINE METHYLTRANSFERASE"/>
    <property type="match status" value="1"/>
</dbReference>
<name>N4W6A6_9BACI</name>
<dbReference type="InterPro" id="IPR004556">
    <property type="entry name" value="HemK-like"/>
</dbReference>
<dbReference type="Gene3D" id="3.40.50.150">
    <property type="entry name" value="Vaccinia Virus protein VP39"/>
    <property type="match status" value="1"/>
</dbReference>
<reference evidence="8 9" key="1">
    <citation type="submission" date="2013-03" db="EMBL/GenBank/DDBJ databases">
        <title>Draft genome sequence of Gracibacillus halophilus YIM-C55.5, a moderately halophilic and thermophilic organism from the Xiaochaidamu salt lake.</title>
        <authorList>
            <person name="Sugumar T."/>
            <person name="Polireddy D.R."/>
            <person name="Antony A."/>
            <person name="Madhava Y.R."/>
            <person name="Sivakumar N."/>
        </authorList>
    </citation>
    <scope>NUCLEOTIDE SEQUENCE [LARGE SCALE GENOMIC DNA]</scope>
    <source>
        <strain evidence="8 9">YIM-C55.5</strain>
    </source>
</reference>
<dbReference type="InterPro" id="IPR029063">
    <property type="entry name" value="SAM-dependent_MTases_sf"/>
</dbReference>
<dbReference type="Pfam" id="PF17827">
    <property type="entry name" value="PrmC_N"/>
    <property type="match status" value="1"/>
</dbReference>
<dbReference type="PANTHER" id="PTHR18895">
    <property type="entry name" value="HEMK METHYLTRANSFERASE"/>
    <property type="match status" value="1"/>
</dbReference>
<dbReference type="InterPro" id="IPR050320">
    <property type="entry name" value="N5-glutamine_MTase"/>
</dbReference>
<dbReference type="InterPro" id="IPR007848">
    <property type="entry name" value="Small_mtfrase_dom"/>
</dbReference>
<organism evidence="8 9">
    <name type="scientific">Gracilibacillus halophilus YIM-C55.5</name>
    <dbReference type="NCBI Taxonomy" id="1308866"/>
    <lineage>
        <taxon>Bacteria</taxon>
        <taxon>Bacillati</taxon>
        <taxon>Bacillota</taxon>
        <taxon>Bacilli</taxon>
        <taxon>Bacillales</taxon>
        <taxon>Bacillaceae</taxon>
        <taxon>Gracilibacillus</taxon>
    </lineage>
</organism>
<dbReference type="InterPro" id="IPR019874">
    <property type="entry name" value="RF_methyltr_PrmC"/>
</dbReference>
<dbReference type="AlphaFoldDB" id="N4W6A6"/>
<dbReference type="SUPFAM" id="SSF53335">
    <property type="entry name" value="S-adenosyl-L-methionine-dependent methyltransferases"/>
    <property type="match status" value="1"/>
</dbReference>
<evidence type="ECO:0000256" key="5">
    <source>
        <dbReference type="ARBA" id="ARBA00048391"/>
    </source>
</evidence>
<dbReference type="GO" id="GO:0032259">
    <property type="term" value="P:methylation"/>
    <property type="evidence" value="ECO:0007669"/>
    <property type="project" value="UniProtKB-KW"/>
</dbReference>
<dbReference type="Gene3D" id="1.10.8.10">
    <property type="entry name" value="DNA helicase RuvA subunit, C-terminal domain"/>
    <property type="match status" value="1"/>
</dbReference>
<evidence type="ECO:0000256" key="1">
    <source>
        <dbReference type="ARBA" id="ARBA00012771"/>
    </source>
</evidence>
<dbReference type="PROSITE" id="PS00092">
    <property type="entry name" value="N6_MTASE"/>
    <property type="match status" value="1"/>
</dbReference>
<evidence type="ECO:0000259" key="7">
    <source>
        <dbReference type="Pfam" id="PF17827"/>
    </source>
</evidence>
<dbReference type="NCBIfam" id="TIGR00536">
    <property type="entry name" value="hemK_fam"/>
    <property type="match status" value="1"/>
</dbReference>
<sequence>MNNMRAQVVTVQEALQWASSFLNKANREEKVAEILLLHELNLSKAQLLTRLRETINPEVWHTFQQNIKEHAQTGKPVQHFTGLEVFYDRLYHVNEHVLIPRPETEELVDYIVKHWHGSKQHQRIVDVGTGSGIIAITLAKEREDIEVIATDISEQALQVAQKNADRHQADVTWQVGNFLQPLIEREQTVDLIVSNPPYIDRKEMKHLADTVKDFDPGLALFAENHGLSAYETIIQQSKHVLAPNGDIVFEIGDEQAEAVTKLIKKAYPNHTVECHQDMNGRDRMLIARRSK</sequence>
<comment type="caution">
    <text evidence="8">The sequence shown here is derived from an EMBL/GenBank/DDBJ whole genome shotgun (WGS) entry which is preliminary data.</text>
</comment>
<feature type="domain" description="Release factor glutamine methyltransferase N-terminal" evidence="7">
    <location>
        <begin position="13"/>
        <end position="82"/>
    </location>
</feature>
<dbReference type="InterPro" id="IPR002052">
    <property type="entry name" value="DNA_methylase_N6_adenine_CS"/>
</dbReference>
<dbReference type="GO" id="GO:0003676">
    <property type="term" value="F:nucleic acid binding"/>
    <property type="evidence" value="ECO:0007669"/>
    <property type="project" value="InterPro"/>
</dbReference>
<keyword evidence="9" id="KW-1185">Reference proteome</keyword>
<feature type="domain" description="Methyltransferase small" evidence="6">
    <location>
        <begin position="120"/>
        <end position="205"/>
    </location>
</feature>
<gene>
    <name evidence="8" type="ORF">J416_14432</name>
</gene>
<evidence type="ECO:0000256" key="2">
    <source>
        <dbReference type="ARBA" id="ARBA00022603"/>
    </source>
</evidence>
<dbReference type="Proteomes" id="UP000012283">
    <property type="component" value="Unassembled WGS sequence"/>
</dbReference>
<accession>N4W6A6</accession>
<evidence type="ECO:0000313" key="8">
    <source>
        <dbReference type="EMBL" id="ENH95743.1"/>
    </source>
</evidence>
<dbReference type="HAMAP" id="MF_02126">
    <property type="entry name" value="RF_methyltr_PrmC"/>
    <property type="match status" value="1"/>
</dbReference>
<evidence type="ECO:0000256" key="4">
    <source>
        <dbReference type="ARBA" id="ARBA00022691"/>
    </source>
</evidence>
<dbReference type="CDD" id="cd02440">
    <property type="entry name" value="AdoMet_MTases"/>
    <property type="match status" value="1"/>
</dbReference>
<keyword evidence="4" id="KW-0949">S-adenosyl-L-methionine</keyword>
<feature type="non-terminal residue" evidence="8">
    <location>
        <position position="291"/>
    </location>
</feature>
<keyword evidence="2 8" id="KW-0489">Methyltransferase</keyword>